<evidence type="ECO:0000313" key="4">
    <source>
        <dbReference type="WormBase" id="SRAE_1000073200"/>
    </source>
</evidence>
<evidence type="ECO:0000313" key="3">
    <source>
        <dbReference type="WBParaSite" id="SRAE_1000073200.1"/>
    </source>
</evidence>
<dbReference type="AlphaFoldDB" id="A0A090L4M8"/>
<dbReference type="WBParaSite" id="SRAE_1000073200.1">
    <property type="protein sequence ID" value="SRAE_1000073200.1"/>
    <property type="gene ID" value="WBGene00257329"/>
</dbReference>
<dbReference type="Proteomes" id="UP000035682">
    <property type="component" value="Unplaced"/>
</dbReference>
<dbReference type="InterPro" id="IPR036322">
    <property type="entry name" value="WD40_repeat_dom_sf"/>
</dbReference>
<gene>
    <name evidence="1 3 4" type="ORF">SRAE_1000073200</name>
</gene>
<dbReference type="GeneID" id="36374824"/>
<dbReference type="EMBL" id="LN609528">
    <property type="protein sequence ID" value="CEF62459.1"/>
    <property type="molecule type" value="Genomic_DNA"/>
</dbReference>
<reference evidence="3" key="2">
    <citation type="submission" date="2020-12" db="UniProtKB">
        <authorList>
            <consortium name="WormBaseParasite"/>
        </authorList>
    </citation>
    <scope>IDENTIFICATION</scope>
</reference>
<keyword evidence="2" id="KW-1185">Reference proteome</keyword>
<protein>
    <submittedName>
        <fullName evidence="1 3">WD40/YVTN repeat-like-containing domain and WD40-repeat-containing domain-containing protein</fullName>
    </submittedName>
</protein>
<sequence>MQPDFIFYGINGGPTALYQLPQPNIYLFWLVGSGNGNVILLSTKLKQNLGIIYNGSSIKGESEICPINEISSTFVKATTNDLLYDVWIHQRSYGLINIELTITGSTETFFTYKCIERKHINIKCYGFLKFLTFNDNIFVIDHLDNLCIFNSLDDNLDFDKTLVNLNRDKYGIPLVMKKIRENYLIIGTDGGYLLFIDIKIKKIIFFMKQEKISPIFGIDIYNDKIIVGTRSQKFWIGNFSDILNNISDEILYTTIPSEIPSKLTNLIIEPKNGKFFVVTCTDGRFFFCKESKNNEKSAKPLKEINYSKSTISSISWESNDDISAFNLLVGLREESKLCYWKFS</sequence>
<evidence type="ECO:0000313" key="1">
    <source>
        <dbReference type="EMBL" id="CEF62459.1"/>
    </source>
</evidence>
<organism evidence="1">
    <name type="scientific">Strongyloides ratti</name>
    <name type="common">Parasitic roundworm</name>
    <dbReference type="NCBI Taxonomy" id="34506"/>
    <lineage>
        <taxon>Eukaryota</taxon>
        <taxon>Metazoa</taxon>
        <taxon>Ecdysozoa</taxon>
        <taxon>Nematoda</taxon>
        <taxon>Chromadorea</taxon>
        <taxon>Rhabditida</taxon>
        <taxon>Tylenchina</taxon>
        <taxon>Panagrolaimomorpha</taxon>
        <taxon>Strongyloidoidea</taxon>
        <taxon>Strongyloididae</taxon>
        <taxon>Strongyloides</taxon>
    </lineage>
</organism>
<accession>A0A090L4M8</accession>
<dbReference type="WormBase" id="SRAE_1000073200">
    <property type="protein sequence ID" value="SRP00485"/>
    <property type="gene ID" value="WBGene00257329"/>
</dbReference>
<dbReference type="RefSeq" id="XP_024501661.1">
    <property type="nucleotide sequence ID" value="XM_024647600.1"/>
</dbReference>
<proteinExistence type="predicted"/>
<name>A0A090L4M8_STRRB</name>
<evidence type="ECO:0000313" key="2">
    <source>
        <dbReference type="Proteomes" id="UP000035682"/>
    </source>
</evidence>
<reference evidence="1 2" key="1">
    <citation type="submission" date="2014-09" db="EMBL/GenBank/DDBJ databases">
        <authorList>
            <person name="Martin A.A."/>
        </authorList>
    </citation>
    <scope>NUCLEOTIDE SEQUENCE</scope>
    <source>
        <strain evidence="2">ED321</strain>
        <strain evidence="1">ED321 Heterogonic</strain>
    </source>
</reference>
<dbReference type="SUPFAM" id="SSF50978">
    <property type="entry name" value="WD40 repeat-like"/>
    <property type="match status" value="1"/>
</dbReference>
<dbReference type="CTD" id="36374824"/>